<reference evidence="1" key="1">
    <citation type="journal article" date="2014" name="Int. J. Syst. Evol. Microbiol.">
        <title>Complete genome sequence of Corynebacterium casei LMG S-19264T (=DSM 44701T), isolated from a smear-ripened cheese.</title>
        <authorList>
            <consortium name="US DOE Joint Genome Institute (JGI-PGF)"/>
            <person name="Walter F."/>
            <person name="Albersmeier A."/>
            <person name="Kalinowski J."/>
            <person name="Ruckert C."/>
        </authorList>
    </citation>
    <scope>NUCLEOTIDE SEQUENCE</scope>
    <source>
        <strain evidence="1">CGMCC 1.12987</strain>
    </source>
</reference>
<dbReference type="AlphaFoldDB" id="A0A917LI20"/>
<comment type="caution">
    <text evidence="1">The sequence shown here is derived from an EMBL/GenBank/DDBJ whole genome shotgun (WGS) entry which is preliminary data.</text>
</comment>
<evidence type="ECO:0000313" key="2">
    <source>
        <dbReference type="Proteomes" id="UP000644756"/>
    </source>
</evidence>
<keyword evidence="2" id="KW-1185">Reference proteome</keyword>
<proteinExistence type="predicted"/>
<dbReference type="Proteomes" id="UP000644756">
    <property type="component" value="Unassembled WGS sequence"/>
</dbReference>
<protein>
    <submittedName>
        <fullName evidence="1">Uncharacterized protein</fullName>
    </submittedName>
</protein>
<evidence type="ECO:0000313" key="1">
    <source>
        <dbReference type="EMBL" id="GGG25433.1"/>
    </source>
</evidence>
<organism evidence="1 2">
    <name type="scientific">Paenibacillus abyssi</name>
    <dbReference type="NCBI Taxonomy" id="1340531"/>
    <lineage>
        <taxon>Bacteria</taxon>
        <taxon>Bacillati</taxon>
        <taxon>Bacillota</taxon>
        <taxon>Bacilli</taxon>
        <taxon>Bacillales</taxon>
        <taxon>Paenibacillaceae</taxon>
        <taxon>Paenibacillus</taxon>
    </lineage>
</organism>
<sequence>MCIWFAHARPTSAQRQAPLEWLEEQGRWRGWIYCEAGMFAAAWVASPKMMKSLYQITWNMI</sequence>
<accession>A0A917LI20</accession>
<gene>
    <name evidence="1" type="ORF">GCM10010916_47350</name>
</gene>
<reference evidence="1" key="2">
    <citation type="submission" date="2020-09" db="EMBL/GenBank/DDBJ databases">
        <authorList>
            <person name="Sun Q."/>
            <person name="Zhou Y."/>
        </authorList>
    </citation>
    <scope>NUCLEOTIDE SEQUENCE</scope>
    <source>
        <strain evidence="1">CGMCC 1.12987</strain>
    </source>
</reference>
<name>A0A917LI20_9BACL</name>
<dbReference type="EMBL" id="BMGR01000022">
    <property type="protein sequence ID" value="GGG25433.1"/>
    <property type="molecule type" value="Genomic_DNA"/>
</dbReference>